<dbReference type="OMA" id="DPVPPMY"/>
<evidence type="ECO:0000313" key="1">
    <source>
        <dbReference type="EMBL" id="SJL16800.1"/>
    </source>
</evidence>
<dbReference type="EMBL" id="FUEG01000038">
    <property type="protein sequence ID" value="SJL16800.1"/>
    <property type="molecule type" value="Genomic_DNA"/>
</dbReference>
<proteinExistence type="predicted"/>
<dbReference type="AlphaFoldDB" id="A0A284S726"/>
<organism evidence="1 2">
    <name type="scientific">Armillaria ostoyae</name>
    <name type="common">Armillaria root rot fungus</name>
    <dbReference type="NCBI Taxonomy" id="47428"/>
    <lineage>
        <taxon>Eukaryota</taxon>
        <taxon>Fungi</taxon>
        <taxon>Dikarya</taxon>
        <taxon>Basidiomycota</taxon>
        <taxon>Agaricomycotina</taxon>
        <taxon>Agaricomycetes</taxon>
        <taxon>Agaricomycetidae</taxon>
        <taxon>Agaricales</taxon>
        <taxon>Marasmiineae</taxon>
        <taxon>Physalacriaceae</taxon>
        <taxon>Armillaria</taxon>
    </lineage>
</organism>
<protein>
    <submittedName>
        <fullName evidence="1">Uncharacterized protein</fullName>
    </submittedName>
</protein>
<dbReference type="Proteomes" id="UP000219338">
    <property type="component" value="Unassembled WGS sequence"/>
</dbReference>
<accession>A0A284S726</accession>
<evidence type="ECO:0000313" key="2">
    <source>
        <dbReference type="Proteomes" id="UP000219338"/>
    </source>
</evidence>
<name>A0A284S726_ARMOS</name>
<gene>
    <name evidence="1" type="ORF">ARMOST_20329</name>
</gene>
<keyword evidence="2" id="KW-1185">Reference proteome</keyword>
<dbReference type="OrthoDB" id="3064537at2759"/>
<reference evidence="2" key="1">
    <citation type="journal article" date="2017" name="Nat. Ecol. Evol.">
        <title>Genome expansion and lineage-specific genetic innovations in the forest pathogenic fungi Armillaria.</title>
        <authorList>
            <person name="Sipos G."/>
            <person name="Prasanna A.N."/>
            <person name="Walter M.C."/>
            <person name="O'Connor E."/>
            <person name="Balint B."/>
            <person name="Krizsan K."/>
            <person name="Kiss B."/>
            <person name="Hess J."/>
            <person name="Varga T."/>
            <person name="Slot J."/>
            <person name="Riley R."/>
            <person name="Boka B."/>
            <person name="Rigling D."/>
            <person name="Barry K."/>
            <person name="Lee J."/>
            <person name="Mihaltcheva S."/>
            <person name="LaButti K."/>
            <person name="Lipzen A."/>
            <person name="Waldron R."/>
            <person name="Moloney N.M."/>
            <person name="Sperisen C."/>
            <person name="Kredics L."/>
            <person name="Vagvoelgyi C."/>
            <person name="Patrignani A."/>
            <person name="Fitzpatrick D."/>
            <person name="Nagy I."/>
            <person name="Doyle S."/>
            <person name="Anderson J.B."/>
            <person name="Grigoriev I.V."/>
            <person name="Gueldener U."/>
            <person name="Muensterkoetter M."/>
            <person name="Nagy L.G."/>
        </authorList>
    </citation>
    <scope>NUCLEOTIDE SEQUENCE [LARGE SCALE GENOMIC DNA]</scope>
    <source>
        <strain evidence="2">C18/9</strain>
    </source>
</reference>
<sequence length="322" mass="35791">MADTFGLVSRHQNLLENKLYLGRPDLKDSFLWRRVDNTHVLCIRPVHPGVTPIVATFTFVGIAESSEWYNKLSGLGDYNDNYPKPMEKLKWLLHFKSPIGTPFQEDWDVGISALQYAQRKRMAGDPSDLLRINSSGVQSIRTTSNVFKPKQAGTSDPVPPMYLVHAFNVITSQYEFNPINIRGLSGRVITMGPEADKNSTIYISNFRPPKIKHLFVSIAHHESFNASLESVRIIVPKSAMKATMKEMALLSHTQLSSPSPFTLFFAQPASSCSHSLSPHKRSSDTASLVSGSCMQVALCAELNAVSCGTEDPDRIDRVEDHA</sequence>